<keyword evidence="2" id="KW-1185">Reference proteome</keyword>
<dbReference type="GO" id="GO:0051298">
    <property type="term" value="P:centrosome duplication"/>
    <property type="evidence" value="ECO:0007669"/>
    <property type="project" value="InterPro"/>
</dbReference>
<dbReference type="PANTHER" id="PTHR16029:SF11">
    <property type="entry name" value="CENTROSOMAL PROTEIN OF 192 KDA"/>
    <property type="match status" value="1"/>
</dbReference>
<protein>
    <recommendedName>
        <fullName evidence="3">CE192 protein</fullName>
    </recommendedName>
</protein>
<dbReference type="GO" id="GO:0000242">
    <property type="term" value="C:pericentriolar material"/>
    <property type="evidence" value="ECO:0007669"/>
    <property type="project" value="TreeGrafter"/>
</dbReference>
<sequence>MTSGDGLDSRSAAELRLDSLYLQCMDSHEADVAGALPKQEIQSSSECQAAASDAEVLRPAKAISEPYTTPKIPLSANAPGTDADSTECEVGLADAYLSPTADSCENTTLSPADKGDIPHSIVYQNEEGKWVTDLAYYTSFDEEQDLNLAEDDKIDEDFIT</sequence>
<evidence type="ECO:0008006" key="3">
    <source>
        <dbReference type="Google" id="ProtNLM"/>
    </source>
</evidence>
<gene>
    <name evidence="1" type="ORF">Anapl_14477</name>
</gene>
<dbReference type="GO" id="GO:0005814">
    <property type="term" value="C:centriole"/>
    <property type="evidence" value="ECO:0007669"/>
    <property type="project" value="TreeGrafter"/>
</dbReference>
<name>R0L5T4_ANAPL</name>
<organism evidence="1 2">
    <name type="scientific">Anas platyrhynchos</name>
    <name type="common">Mallard</name>
    <name type="synonym">Anas boschas</name>
    <dbReference type="NCBI Taxonomy" id="8839"/>
    <lineage>
        <taxon>Eukaryota</taxon>
        <taxon>Metazoa</taxon>
        <taxon>Chordata</taxon>
        <taxon>Craniata</taxon>
        <taxon>Vertebrata</taxon>
        <taxon>Euteleostomi</taxon>
        <taxon>Archelosauria</taxon>
        <taxon>Archosauria</taxon>
        <taxon>Dinosauria</taxon>
        <taxon>Saurischia</taxon>
        <taxon>Theropoda</taxon>
        <taxon>Coelurosauria</taxon>
        <taxon>Aves</taxon>
        <taxon>Neognathae</taxon>
        <taxon>Galloanserae</taxon>
        <taxon>Anseriformes</taxon>
        <taxon>Anatidae</taxon>
        <taxon>Anatinae</taxon>
        <taxon>Anas</taxon>
    </lineage>
</organism>
<dbReference type="EMBL" id="KB744214">
    <property type="protein sequence ID" value="EOA95642.1"/>
    <property type="molecule type" value="Genomic_DNA"/>
</dbReference>
<dbReference type="InterPro" id="IPR057662">
    <property type="entry name" value="CEP192_Aurora-A_bind"/>
</dbReference>
<proteinExistence type="predicted"/>
<dbReference type="Pfam" id="PF25763">
    <property type="entry name" value="Aurora-A_bind_CEP192"/>
    <property type="match status" value="1"/>
</dbReference>
<dbReference type="GO" id="GO:0071539">
    <property type="term" value="P:protein localization to centrosome"/>
    <property type="evidence" value="ECO:0007669"/>
    <property type="project" value="InterPro"/>
</dbReference>
<dbReference type="GO" id="GO:0005737">
    <property type="term" value="C:cytoplasm"/>
    <property type="evidence" value="ECO:0007669"/>
    <property type="project" value="TreeGrafter"/>
</dbReference>
<dbReference type="AlphaFoldDB" id="R0L5T4"/>
<dbReference type="Proteomes" id="UP000296049">
    <property type="component" value="Unassembled WGS sequence"/>
</dbReference>
<dbReference type="GO" id="GO:0090307">
    <property type="term" value="P:mitotic spindle assembly"/>
    <property type="evidence" value="ECO:0007669"/>
    <property type="project" value="TreeGrafter"/>
</dbReference>
<reference evidence="2" key="1">
    <citation type="journal article" date="2013" name="Nat. Genet.">
        <title>The duck genome and transcriptome provide insight into an avian influenza virus reservoir species.</title>
        <authorList>
            <person name="Huang Y."/>
            <person name="Li Y."/>
            <person name="Burt D.W."/>
            <person name="Chen H."/>
            <person name="Zhang Y."/>
            <person name="Qian W."/>
            <person name="Kim H."/>
            <person name="Gan S."/>
            <person name="Zhao Y."/>
            <person name="Li J."/>
            <person name="Yi K."/>
            <person name="Feng H."/>
            <person name="Zhu P."/>
            <person name="Li B."/>
            <person name="Liu Q."/>
            <person name="Fairley S."/>
            <person name="Magor K.E."/>
            <person name="Du Z."/>
            <person name="Hu X."/>
            <person name="Goodman L."/>
            <person name="Tafer H."/>
            <person name="Vignal A."/>
            <person name="Lee T."/>
            <person name="Kim K.W."/>
            <person name="Sheng Z."/>
            <person name="An Y."/>
            <person name="Searle S."/>
            <person name="Herrero J."/>
            <person name="Groenen M.A."/>
            <person name="Crooijmans R.P."/>
            <person name="Faraut T."/>
            <person name="Cai Q."/>
            <person name="Webster R.G."/>
            <person name="Aldridge J.R."/>
            <person name="Warren W.C."/>
            <person name="Bartschat S."/>
            <person name="Kehr S."/>
            <person name="Marz M."/>
            <person name="Stadler P.F."/>
            <person name="Smith J."/>
            <person name="Kraus R.H."/>
            <person name="Zhao Y."/>
            <person name="Ren L."/>
            <person name="Fei J."/>
            <person name="Morisson M."/>
            <person name="Kaiser P."/>
            <person name="Griffin D.K."/>
            <person name="Rao M."/>
            <person name="Pitel F."/>
            <person name="Wang J."/>
            <person name="Li N."/>
        </authorList>
    </citation>
    <scope>NUCLEOTIDE SEQUENCE [LARGE SCALE GENOMIC DNA]</scope>
</reference>
<dbReference type="PANTHER" id="PTHR16029">
    <property type="entry name" value="CENTROSOMAL PROTEIN OF 192 KDA"/>
    <property type="match status" value="1"/>
</dbReference>
<dbReference type="GO" id="GO:0019901">
    <property type="term" value="F:protein kinase binding"/>
    <property type="evidence" value="ECO:0007669"/>
    <property type="project" value="TreeGrafter"/>
</dbReference>
<dbReference type="InterPro" id="IPR039103">
    <property type="entry name" value="Spd-2/CEP192"/>
</dbReference>
<evidence type="ECO:0000313" key="1">
    <source>
        <dbReference type="EMBL" id="EOA95642.1"/>
    </source>
</evidence>
<dbReference type="GO" id="GO:0090222">
    <property type="term" value="P:centrosome-templated microtubule nucleation"/>
    <property type="evidence" value="ECO:0007669"/>
    <property type="project" value="InterPro"/>
</dbReference>
<dbReference type="HOGENOM" id="CLU_1690871_0_0_1"/>
<accession>R0L5T4</accession>
<feature type="non-terminal residue" evidence="1">
    <location>
        <position position="160"/>
    </location>
</feature>
<evidence type="ECO:0000313" key="2">
    <source>
        <dbReference type="Proteomes" id="UP000296049"/>
    </source>
</evidence>